<dbReference type="EC" id="4.1.1.20" evidence="5 6"/>
<dbReference type="InterPro" id="IPR022644">
    <property type="entry name" value="De-COase2_N"/>
</dbReference>
<comment type="pathway">
    <text evidence="5 8">Amino-acid biosynthesis; L-lysine biosynthesis via DAP pathway; L-lysine from DL-2,6-diaminopimelate: step 1/1.</text>
</comment>
<feature type="binding site" evidence="5">
    <location>
        <position position="313"/>
    </location>
    <ligand>
        <name>substrate</name>
    </ligand>
</feature>
<evidence type="ECO:0000256" key="1">
    <source>
        <dbReference type="ARBA" id="ARBA00001933"/>
    </source>
</evidence>
<comment type="function">
    <text evidence="5">Specifically catalyzes the decarboxylation of meso-diaminopimelate (meso-DAP) to L-lysine.</text>
</comment>
<reference evidence="11" key="1">
    <citation type="submission" date="2020-10" db="EMBL/GenBank/DDBJ databases">
        <title>Microbiome of the Black Sea water column analyzed by genome centric metagenomics.</title>
        <authorList>
            <person name="Cabello-Yeves P.J."/>
            <person name="Callieri C."/>
            <person name="Picazo A."/>
            <person name="Mehrshad M."/>
            <person name="Haro-Moreno J.M."/>
            <person name="Roda-Garcia J."/>
            <person name="Dzembekova N."/>
            <person name="Slabakova V."/>
            <person name="Slabakova N."/>
            <person name="Moncheva S."/>
            <person name="Rodriguez-Valera F."/>
        </authorList>
    </citation>
    <scope>NUCLEOTIDE SEQUENCE</scope>
    <source>
        <strain evidence="11">BS307-5m-G50</strain>
    </source>
</reference>
<keyword evidence="3 5" id="KW-0663">Pyridoxal phosphate</keyword>
<dbReference type="Proteomes" id="UP000711391">
    <property type="component" value="Unassembled WGS sequence"/>
</dbReference>
<comment type="cofactor">
    <cofactor evidence="1 5 7 8">
        <name>pyridoxal 5'-phosphate</name>
        <dbReference type="ChEBI" id="CHEBI:597326"/>
    </cofactor>
</comment>
<dbReference type="NCBIfam" id="TIGR01048">
    <property type="entry name" value="lysA"/>
    <property type="match status" value="1"/>
</dbReference>
<gene>
    <name evidence="5 11" type="primary">lysA</name>
    <name evidence="11" type="ORF">ISQ64_02775</name>
</gene>
<dbReference type="EMBL" id="JADHQD010000011">
    <property type="protein sequence ID" value="MBL6818312.1"/>
    <property type="molecule type" value="Genomic_DNA"/>
</dbReference>
<dbReference type="InterPro" id="IPR002986">
    <property type="entry name" value="DAP_deCOOHase_LysA"/>
</dbReference>
<feature type="binding site" evidence="5">
    <location>
        <position position="240"/>
    </location>
    <ligand>
        <name>pyridoxal 5'-phosphate</name>
        <dbReference type="ChEBI" id="CHEBI:597326"/>
    </ligand>
</feature>
<dbReference type="FunFam" id="3.20.20.10:FF:000003">
    <property type="entry name" value="Diaminopimelate decarboxylase"/>
    <property type="match status" value="1"/>
</dbReference>
<evidence type="ECO:0000259" key="10">
    <source>
        <dbReference type="Pfam" id="PF02784"/>
    </source>
</evidence>
<accession>A0A937IGG0</accession>
<feature type="domain" description="Orn/DAP/Arg decarboxylase 2 N-terminal" evidence="10">
    <location>
        <begin position="36"/>
        <end position="281"/>
    </location>
</feature>
<feature type="binding site" evidence="5">
    <location>
        <position position="367"/>
    </location>
    <ligand>
        <name>pyridoxal 5'-phosphate</name>
        <dbReference type="ChEBI" id="CHEBI:597326"/>
    </ligand>
</feature>
<protein>
    <recommendedName>
        <fullName evidence="5 6">Diaminopimelate decarboxylase</fullName>
        <shortName evidence="5">DAP decarboxylase</shortName>
        <shortName evidence="5">DAPDC</shortName>
        <ecNumber evidence="5 6">4.1.1.20</ecNumber>
    </recommendedName>
</protein>
<dbReference type="PROSITE" id="PS00879">
    <property type="entry name" value="ODR_DC_2_2"/>
    <property type="match status" value="1"/>
</dbReference>
<evidence type="ECO:0000313" key="12">
    <source>
        <dbReference type="Proteomes" id="UP000711391"/>
    </source>
</evidence>
<sequence length="412" mass="45301">MNNFEYISGNLFCEDVDLLSIANEYGTPAYVYSKDAIIKNSKSYVDSFKDSTSLACFAVKSLSNLSILKIIKDSGCGFDIVSGGELQRVLSVGADPQKIIFSGVGKSEEEIKEAIENKILSFNVESVSELYKIENIAKELDSIASISIRINPDIDSGGHDYITTGRKGDKFGISSTEDILSLCKHASSSSNLKLVGLACHIGSQIMSLYGYEKSANKVFELADKLLELGISLEFLDMGGGLGVSYENENPPSPKELIGLLENKFLERNERLILEPGRSISANTGVLLTKVEFIKENFLIVDAAMNDLLRPALYKAVHTVSNLKGNKKNLKRWNVVGPVCESSDFLAKNVELEAIEGDILAIRNVGAYGFVMASNYNSRLRPCEILIDGDKTKIVRKRESMDDLLALERFKDD</sequence>
<feature type="binding site" evidence="5">
    <location>
        <position position="340"/>
    </location>
    <ligand>
        <name>substrate</name>
    </ligand>
</feature>
<dbReference type="PANTHER" id="PTHR43727">
    <property type="entry name" value="DIAMINOPIMELATE DECARBOXYLASE"/>
    <property type="match status" value="1"/>
</dbReference>
<keyword evidence="5" id="KW-0028">Amino-acid biosynthesis</keyword>
<feature type="binding site" evidence="5">
    <location>
        <position position="309"/>
    </location>
    <ligand>
        <name>substrate</name>
    </ligand>
</feature>
<evidence type="ECO:0000256" key="7">
    <source>
        <dbReference type="PIRSR" id="PIRSR600183-50"/>
    </source>
</evidence>
<keyword evidence="5 8" id="KW-0457">Lysine biosynthesis</keyword>
<dbReference type="HAMAP" id="MF_02120">
    <property type="entry name" value="LysA"/>
    <property type="match status" value="1"/>
</dbReference>
<name>A0A937IGG0_9GAMM</name>
<evidence type="ECO:0000313" key="11">
    <source>
        <dbReference type="EMBL" id="MBL6818312.1"/>
    </source>
</evidence>
<dbReference type="Pfam" id="PF02784">
    <property type="entry name" value="Orn_Arg_deC_N"/>
    <property type="match status" value="1"/>
</dbReference>
<dbReference type="InterPro" id="IPR022653">
    <property type="entry name" value="De-COase2_pyr-phos_BS"/>
</dbReference>
<evidence type="ECO:0000256" key="4">
    <source>
        <dbReference type="ARBA" id="ARBA00023239"/>
    </source>
</evidence>
<feature type="binding site" evidence="5">
    <location>
        <position position="367"/>
    </location>
    <ligand>
        <name>substrate</name>
    </ligand>
</feature>
<dbReference type="PANTHER" id="PTHR43727:SF2">
    <property type="entry name" value="GROUP IV DECARBOXYLASE"/>
    <property type="match status" value="1"/>
</dbReference>
<dbReference type="AlphaFoldDB" id="A0A937IGG0"/>
<keyword evidence="4 5" id="KW-0456">Lyase</keyword>
<dbReference type="InterPro" id="IPR029066">
    <property type="entry name" value="PLP-binding_barrel"/>
</dbReference>
<dbReference type="Gene3D" id="2.40.37.10">
    <property type="entry name" value="Lyase, Ornithine Decarboxylase, Chain A, domain 1"/>
    <property type="match status" value="1"/>
</dbReference>
<dbReference type="PROSITE" id="PS00878">
    <property type="entry name" value="ODR_DC_2_1"/>
    <property type="match status" value="1"/>
</dbReference>
<dbReference type="Pfam" id="PF00278">
    <property type="entry name" value="Orn_DAP_Arg_deC"/>
    <property type="match status" value="1"/>
</dbReference>
<evidence type="ECO:0000256" key="6">
    <source>
        <dbReference type="NCBIfam" id="TIGR01048"/>
    </source>
</evidence>
<evidence type="ECO:0000256" key="2">
    <source>
        <dbReference type="ARBA" id="ARBA00022793"/>
    </source>
</evidence>
<dbReference type="InterPro" id="IPR000183">
    <property type="entry name" value="Orn/DAP/Arg_de-COase"/>
</dbReference>
<evidence type="ECO:0000256" key="3">
    <source>
        <dbReference type="ARBA" id="ARBA00022898"/>
    </source>
</evidence>
<dbReference type="SUPFAM" id="SSF50621">
    <property type="entry name" value="Alanine racemase C-terminal domain-like"/>
    <property type="match status" value="1"/>
</dbReference>
<evidence type="ECO:0000256" key="5">
    <source>
        <dbReference type="HAMAP-Rule" id="MF_02120"/>
    </source>
</evidence>
<dbReference type="Gene3D" id="3.20.20.10">
    <property type="entry name" value="Alanine racemase"/>
    <property type="match status" value="1"/>
</dbReference>
<proteinExistence type="inferred from homology"/>
<comment type="caution">
    <text evidence="11">The sequence shown here is derived from an EMBL/GenBank/DDBJ whole genome shotgun (WGS) entry which is preliminary data.</text>
</comment>
<dbReference type="GO" id="GO:0030170">
    <property type="term" value="F:pyridoxal phosphate binding"/>
    <property type="evidence" value="ECO:0007669"/>
    <property type="project" value="UniProtKB-UniRule"/>
</dbReference>
<feature type="domain" description="Orn/DAP/Arg decarboxylase 2 C-terminal" evidence="9">
    <location>
        <begin position="30"/>
        <end position="365"/>
    </location>
</feature>
<comment type="similarity">
    <text evidence="5">Belongs to the Orn/Lys/Arg decarboxylase class-II family. LysA subfamily.</text>
</comment>
<dbReference type="GO" id="GO:0008836">
    <property type="term" value="F:diaminopimelate decarboxylase activity"/>
    <property type="evidence" value="ECO:0007669"/>
    <property type="project" value="UniProtKB-UniRule"/>
</dbReference>
<evidence type="ECO:0000256" key="8">
    <source>
        <dbReference type="RuleBase" id="RU003738"/>
    </source>
</evidence>
<dbReference type="CDD" id="cd06828">
    <property type="entry name" value="PLPDE_III_DapDC"/>
    <property type="match status" value="1"/>
</dbReference>
<feature type="binding site" evidence="5">
    <location>
        <begin position="274"/>
        <end position="277"/>
    </location>
    <ligand>
        <name>pyridoxal 5'-phosphate</name>
        <dbReference type="ChEBI" id="CHEBI:597326"/>
    </ligand>
</feature>
<dbReference type="InterPro" id="IPR022643">
    <property type="entry name" value="De-COase2_C"/>
</dbReference>
<dbReference type="SUPFAM" id="SSF51419">
    <property type="entry name" value="PLP-binding barrel"/>
    <property type="match status" value="1"/>
</dbReference>
<dbReference type="PRINTS" id="PR01181">
    <property type="entry name" value="DAPDCRBXLASE"/>
</dbReference>
<comment type="catalytic activity">
    <reaction evidence="5 8">
        <text>meso-2,6-diaminopimelate + H(+) = L-lysine + CO2</text>
        <dbReference type="Rhea" id="RHEA:15101"/>
        <dbReference type="ChEBI" id="CHEBI:15378"/>
        <dbReference type="ChEBI" id="CHEBI:16526"/>
        <dbReference type="ChEBI" id="CHEBI:32551"/>
        <dbReference type="ChEBI" id="CHEBI:57791"/>
        <dbReference type="EC" id="4.1.1.20"/>
    </reaction>
</comment>
<evidence type="ECO:0000259" key="9">
    <source>
        <dbReference type="Pfam" id="PF00278"/>
    </source>
</evidence>
<dbReference type="InterPro" id="IPR009006">
    <property type="entry name" value="Ala_racemase/Decarboxylase_C"/>
</dbReference>
<dbReference type="InterPro" id="IPR022657">
    <property type="entry name" value="De-COase2_CS"/>
</dbReference>
<dbReference type="PRINTS" id="PR01179">
    <property type="entry name" value="ODADCRBXLASE"/>
</dbReference>
<dbReference type="GO" id="GO:0009089">
    <property type="term" value="P:lysine biosynthetic process via diaminopimelate"/>
    <property type="evidence" value="ECO:0007669"/>
    <property type="project" value="UniProtKB-UniRule"/>
</dbReference>
<organism evidence="11 12">
    <name type="scientific">SAR86 cluster bacterium</name>
    <dbReference type="NCBI Taxonomy" id="2030880"/>
    <lineage>
        <taxon>Bacteria</taxon>
        <taxon>Pseudomonadati</taxon>
        <taxon>Pseudomonadota</taxon>
        <taxon>Gammaproteobacteria</taxon>
        <taxon>SAR86 cluster</taxon>
    </lineage>
</organism>
<keyword evidence="2 5" id="KW-0210">Decarboxylase</keyword>
<feature type="active site" description="Proton donor" evidence="7">
    <location>
        <position position="339"/>
    </location>
</feature>
<feature type="modified residue" description="N6-(pyridoxal phosphate)lysine" evidence="5 7">
    <location>
        <position position="60"/>
    </location>
</feature>
<comment type="subunit">
    <text evidence="5">Homodimer.</text>
</comment>
<feature type="binding site" evidence="5">
    <location>
        <position position="277"/>
    </location>
    <ligand>
        <name>substrate</name>
    </ligand>
</feature>